<name>L0WGE8_9GAMM</name>
<dbReference type="GO" id="GO:0010420">
    <property type="term" value="F:polyprenyldihydroxybenzoate methyltransferase activity"/>
    <property type="evidence" value="ECO:0007669"/>
    <property type="project" value="TreeGrafter"/>
</dbReference>
<evidence type="ECO:0000256" key="1">
    <source>
        <dbReference type="ARBA" id="ARBA00022603"/>
    </source>
</evidence>
<dbReference type="GO" id="GO:0032259">
    <property type="term" value="P:methylation"/>
    <property type="evidence" value="ECO:0007669"/>
    <property type="project" value="UniProtKB-KW"/>
</dbReference>
<keyword evidence="3" id="KW-0949">S-adenosyl-L-methionine</keyword>
<accession>L0WGE8</accession>
<dbReference type="InterPro" id="IPR029063">
    <property type="entry name" value="SAM-dependent_MTases_sf"/>
</dbReference>
<evidence type="ECO:0000256" key="2">
    <source>
        <dbReference type="ARBA" id="ARBA00022679"/>
    </source>
</evidence>
<organism evidence="4 5">
    <name type="scientific">Alcanivorax hongdengensis A-11-3</name>
    <dbReference type="NCBI Taxonomy" id="1177179"/>
    <lineage>
        <taxon>Bacteria</taxon>
        <taxon>Pseudomonadati</taxon>
        <taxon>Pseudomonadota</taxon>
        <taxon>Gammaproteobacteria</taxon>
        <taxon>Oceanospirillales</taxon>
        <taxon>Alcanivoracaceae</taxon>
        <taxon>Alcanivorax</taxon>
    </lineage>
</organism>
<dbReference type="Gene3D" id="3.40.50.150">
    <property type="entry name" value="Vaccinia Virus protein VP39"/>
    <property type="match status" value="1"/>
</dbReference>
<keyword evidence="1 4" id="KW-0489">Methyltransferase</keyword>
<dbReference type="Proteomes" id="UP000010164">
    <property type="component" value="Unassembled WGS sequence"/>
</dbReference>
<dbReference type="OrthoDB" id="9791837at2"/>
<dbReference type="PANTHER" id="PTHR43464">
    <property type="entry name" value="METHYLTRANSFERASE"/>
    <property type="match status" value="1"/>
</dbReference>
<dbReference type="CDD" id="cd02440">
    <property type="entry name" value="AdoMet_MTases"/>
    <property type="match status" value="1"/>
</dbReference>
<evidence type="ECO:0000313" key="4">
    <source>
        <dbReference type="EMBL" id="EKF75799.1"/>
    </source>
</evidence>
<keyword evidence="5" id="KW-1185">Reference proteome</keyword>
<sequence>MSQSREGAILASWQHNAAPWSDLVRRHGIASRRHTDPAIVQAALQCQPRSVLDVGCGEGWLCRTLAAEGLQVTGVDAIEALVQRAREQHPLGHYQCLDYQALAEGALPGRFDLAICNFSLFGDASVSRLLQGLHRQLNDGGTLLIQTLHPVTSCQGDYRDGWRPGSWQGCDGDFRDPPPWYFRTLGSWLKLLDDSGYRVTLHEPLDPHHGVPLSALLQCRPDHLLHEYHKS</sequence>
<evidence type="ECO:0000313" key="5">
    <source>
        <dbReference type="Proteomes" id="UP000010164"/>
    </source>
</evidence>
<dbReference type="eggNOG" id="COG2227">
    <property type="taxonomic scope" value="Bacteria"/>
</dbReference>
<keyword evidence="2 4" id="KW-0808">Transferase</keyword>
<dbReference type="AlphaFoldDB" id="L0WGE8"/>
<reference evidence="4 5" key="1">
    <citation type="journal article" date="2012" name="J. Bacteriol.">
        <title>Genome Sequence of the Alkane-Degrading Bacterium Alcanivorax hongdengensis Type Strain A-11-3.</title>
        <authorList>
            <person name="Lai Q."/>
            <person name="Shao Z."/>
        </authorList>
    </citation>
    <scope>NUCLEOTIDE SEQUENCE [LARGE SCALE GENOMIC DNA]</scope>
    <source>
        <strain evidence="4 5">A-11-3</strain>
    </source>
</reference>
<dbReference type="SUPFAM" id="SSF53335">
    <property type="entry name" value="S-adenosyl-L-methionine-dependent methyltransferases"/>
    <property type="match status" value="1"/>
</dbReference>
<proteinExistence type="predicted"/>
<evidence type="ECO:0000256" key="3">
    <source>
        <dbReference type="ARBA" id="ARBA00022691"/>
    </source>
</evidence>
<dbReference type="RefSeq" id="WP_008927783.1">
    <property type="nucleotide sequence ID" value="NZ_AMRJ01000002.1"/>
</dbReference>
<dbReference type="PATRIC" id="fig|1177179.3.peg.595"/>
<gene>
    <name evidence="4" type="ORF">A11A3_02982</name>
</gene>
<dbReference type="STRING" id="1177179.A11A3_02982"/>
<dbReference type="Pfam" id="PF13489">
    <property type="entry name" value="Methyltransf_23"/>
    <property type="match status" value="1"/>
</dbReference>
<protein>
    <submittedName>
        <fullName evidence="4">Type 11 methyltransferase</fullName>
    </submittedName>
</protein>
<dbReference type="EMBL" id="AMRJ01000002">
    <property type="protein sequence ID" value="EKF75799.1"/>
    <property type="molecule type" value="Genomic_DNA"/>
</dbReference>
<comment type="caution">
    <text evidence="4">The sequence shown here is derived from an EMBL/GenBank/DDBJ whole genome shotgun (WGS) entry which is preliminary data.</text>
</comment>
<dbReference type="PANTHER" id="PTHR43464:SF19">
    <property type="entry name" value="UBIQUINONE BIOSYNTHESIS O-METHYLTRANSFERASE, MITOCHONDRIAL"/>
    <property type="match status" value="1"/>
</dbReference>